<name>A0A1S3I9Y5_LINAN</name>
<evidence type="ECO:0000313" key="7">
    <source>
        <dbReference type="Proteomes" id="UP000085678"/>
    </source>
</evidence>
<dbReference type="RefSeq" id="XP_013395075.1">
    <property type="nucleotide sequence ID" value="XM_013539621.2"/>
</dbReference>
<evidence type="ECO:0000256" key="5">
    <source>
        <dbReference type="SAM" id="SignalP"/>
    </source>
</evidence>
<keyword evidence="5" id="KW-0732">Signal</keyword>
<accession>A0A1S3I9Y5</accession>
<protein>
    <submittedName>
        <fullName evidence="8">Pancreatic triacylglycerol lipase-like</fullName>
    </submittedName>
</protein>
<keyword evidence="7" id="KW-1185">Reference proteome</keyword>
<organism evidence="7 8">
    <name type="scientific">Lingula anatina</name>
    <name type="common">Brachiopod</name>
    <name type="synonym">Lingula unguis</name>
    <dbReference type="NCBI Taxonomy" id="7574"/>
    <lineage>
        <taxon>Eukaryota</taxon>
        <taxon>Metazoa</taxon>
        <taxon>Spiralia</taxon>
        <taxon>Lophotrochozoa</taxon>
        <taxon>Brachiopoda</taxon>
        <taxon>Linguliformea</taxon>
        <taxon>Lingulata</taxon>
        <taxon>Lingulida</taxon>
        <taxon>Linguloidea</taxon>
        <taxon>Lingulidae</taxon>
        <taxon>Lingula</taxon>
    </lineage>
</organism>
<feature type="chain" id="PRO_5010324437" evidence="5">
    <location>
        <begin position="19"/>
        <end position="285"/>
    </location>
</feature>
<reference evidence="8" key="1">
    <citation type="submission" date="2025-08" db="UniProtKB">
        <authorList>
            <consortium name="RefSeq"/>
        </authorList>
    </citation>
    <scope>IDENTIFICATION</scope>
    <source>
        <tissue evidence="8">Gonads</tissue>
    </source>
</reference>
<evidence type="ECO:0000256" key="4">
    <source>
        <dbReference type="RuleBase" id="RU004262"/>
    </source>
</evidence>
<dbReference type="InterPro" id="IPR029058">
    <property type="entry name" value="AB_hydrolase_fold"/>
</dbReference>
<sequence length="285" mass="30195">MLHLTLSALCLFFLCAYGQSDLTVQIGKGDSQDCPRAAWTTATFKIFTRTNTRGSCITRKSRTLQSAKFDGSKKTYFFAHGWLQSGTDDFNGPLVQALLRKEDANVIVVDWSSASQNINLLYSSTSAHFVGGEVAGVIKSMNGLGLSPKNTNLIGFSLGAKIMQVAGNSLAGDGKKVANFVALDPVAASYKGAADLVQVVHTSAISHLSSGDIDIFVNKGFVSVNPVRSHNVAIDIYTKSIEGGCGFSACAENDSKSCNRLGYGVSATGAKGKLYMTVTSAEKFC</sequence>
<dbReference type="PANTHER" id="PTHR11610">
    <property type="entry name" value="LIPASE"/>
    <property type="match status" value="1"/>
</dbReference>
<dbReference type="OrthoDB" id="199913at2759"/>
<dbReference type="GeneID" id="106162350"/>
<dbReference type="InParanoid" id="A0A1S3I9Y5"/>
<dbReference type="Gene3D" id="3.40.50.1820">
    <property type="entry name" value="alpha/beta hydrolase"/>
    <property type="match status" value="1"/>
</dbReference>
<evidence type="ECO:0000259" key="6">
    <source>
        <dbReference type="Pfam" id="PF00151"/>
    </source>
</evidence>
<feature type="domain" description="Lipase" evidence="6">
    <location>
        <begin position="41"/>
        <end position="204"/>
    </location>
</feature>
<dbReference type="GO" id="GO:0005615">
    <property type="term" value="C:extracellular space"/>
    <property type="evidence" value="ECO:0007669"/>
    <property type="project" value="TreeGrafter"/>
</dbReference>
<dbReference type="InterPro" id="IPR000734">
    <property type="entry name" value="TAG_lipase"/>
</dbReference>
<evidence type="ECO:0000313" key="8">
    <source>
        <dbReference type="RefSeq" id="XP_013395075.1"/>
    </source>
</evidence>
<gene>
    <name evidence="8" type="primary">LOC106162350</name>
</gene>
<proteinExistence type="inferred from homology"/>
<dbReference type="Pfam" id="PF00151">
    <property type="entry name" value="Lipase"/>
    <property type="match status" value="1"/>
</dbReference>
<dbReference type="KEGG" id="lak:106162350"/>
<comment type="similarity">
    <text evidence="2 4">Belongs to the AB hydrolase superfamily. Lipase family.</text>
</comment>
<dbReference type="InterPro" id="IPR013818">
    <property type="entry name" value="Lipase"/>
</dbReference>
<evidence type="ECO:0000256" key="1">
    <source>
        <dbReference type="ARBA" id="ARBA00004613"/>
    </source>
</evidence>
<dbReference type="SUPFAM" id="SSF53474">
    <property type="entry name" value="alpha/beta-Hydrolases"/>
    <property type="match status" value="1"/>
</dbReference>
<dbReference type="Proteomes" id="UP000085678">
    <property type="component" value="Unplaced"/>
</dbReference>
<keyword evidence="3" id="KW-0964">Secreted</keyword>
<dbReference type="GO" id="GO:0016298">
    <property type="term" value="F:lipase activity"/>
    <property type="evidence" value="ECO:0007669"/>
    <property type="project" value="InterPro"/>
</dbReference>
<dbReference type="GO" id="GO:0016042">
    <property type="term" value="P:lipid catabolic process"/>
    <property type="evidence" value="ECO:0007669"/>
    <property type="project" value="TreeGrafter"/>
</dbReference>
<dbReference type="STRING" id="7574.A0A1S3I9Y5"/>
<dbReference type="PRINTS" id="PR00821">
    <property type="entry name" value="TAGLIPASE"/>
</dbReference>
<evidence type="ECO:0000256" key="2">
    <source>
        <dbReference type="ARBA" id="ARBA00010701"/>
    </source>
</evidence>
<feature type="signal peptide" evidence="5">
    <location>
        <begin position="1"/>
        <end position="18"/>
    </location>
</feature>
<evidence type="ECO:0000256" key="3">
    <source>
        <dbReference type="ARBA" id="ARBA00022525"/>
    </source>
</evidence>
<dbReference type="PANTHER" id="PTHR11610:SF181">
    <property type="entry name" value="INACTIVE PANCREATIC LIPASE-RELATED PROTEIN 1-LIKE"/>
    <property type="match status" value="1"/>
</dbReference>
<dbReference type="AlphaFoldDB" id="A0A1S3I9Y5"/>
<comment type="subcellular location">
    <subcellularLocation>
        <location evidence="1">Secreted</location>
    </subcellularLocation>
</comment>